<feature type="chain" id="PRO_5046788520" description="GDSL esterase/lipase At5g55050-like" evidence="4">
    <location>
        <begin position="23"/>
        <end position="364"/>
    </location>
</feature>
<protein>
    <recommendedName>
        <fullName evidence="7">GDSL esterase/lipase At5g55050-like</fullName>
    </recommendedName>
</protein>
<reference evidence="5 6" key="1">
    <citation type="journal article" date="2023" name="Plants (Basel)">
        <title>Bridging the Gap: Combining Genomics and Transcriptomics Approaches to Understand Stylosanthes scabra, an Orphan Legume from the Brazilian Caatinga.</title>
        <authorList>
            <person name="Ferreira-Neto J.R.C."/>
            <person name="da Silva M.D."/>
            <person name="Binneck E."/>
            <person name="de Melo N.F."/>
            <person name="da Silva R.H."/>
            <person name="de Melo A.L.T.M."/>
            <person name="Pandolfi V."/>
            <person name="Bustamante F.O."/>
            <person name="Brasileiro-Vidal A.C."/>
            <person name="Benko-Iseppon A.M."/>
        </authorList>
    </citation>
    <scope>NUCLEOTIDE SEQUENCE [LARGE SCALE GENOMIC DNA]</scope>
    <source>
        <tissue evidence="5">Leaves</tissue>
    </source>
</reference>
<gene>
    <name evidence="5" type="ORF">PIB30_039642</name>
</gene>
<dbReference type="InterPro" id="IPR001087">
    <property type="entry name" value="GDSL"/>
</dbReference>
<comment type="similarity">
    <text evidence="1">Belongs to the 'GDSL' lipolytic enzyme family.</text>
</comment>
<dbReference type="Proteomes" id="UP001341840">
    <property type="component" value="Unassembled WGS sequence"/>
</dbReference>
<evidence type="ECO:0000256" key="3">
    <source>
        <dbReference type="ARBA" id="ARBA00022963"/>
    </source>
</evidence>
<accession>A0ABU6SEN8</accession>
<sequence length="364" mass="40792">MSYGTRVLILIFLIILCGFSKGDQTVVPALYVFGDSLVDVGNNNYLRISVARADHPYYGIDFPTHKPNGRFSNGKNAADFISEKLGLATSPPYLFLTSKSNANKNNVTFFYGVSFASSGAGIFNGSDERFRQSIPLTRQVTYYSDMYEDIKREAGDAAALQKRLSKSIFAVVIGSNDLFGYLQSSNLRKKINPQQYLDSMVFSLKVQLQRLYNLGARKFEIAGIGALGCTPAFRVKNNTECITDGNYWPIKYNEGLKSMLKEWQSENRDIIYSFFDTYAAHMDLIQNPASYGFRDIKAACCGFGELNARGLCLPLSNLCSNRQDHIFWDLFHPTEAANRIFVDKMFDGPSSYTSPINMRQLVAA</sequence>
<dbReference type="Pfam" id="PF00657">
    <property type="entry name" value="Lipase_GDSL"/>
    <property type="match status" value="1"/>
</dbReference>
<keyword evidence="4" id="KW-0732">Signal</keyword>
<evidence type="ECO:0008006" key="7">
    <source>
        <dbReference type="Google" id="ProtNLM"/>
    </source>
</evidence>
<evidence type="ECO:0000313" key="6">
    <source>
        <dbReference type="Proteomes" id="UP001341840"/>
    </source>
</evidence>
<evidence type="ECO:0000256" key="2">
    <source>
        <dbReference type="ARBA" id="ARBA00022801"/>
    </source>
</evidence>
<dbReference type="CDD" id="cd01837">
    <property type="entry name" value="SGNH_plant_lipase_like"/>
    <property type="match status" value="1"/>
</dbReference>
<dbReference type="InterPro" id="IPR051058">
    <property type="entry name" value="GDSL_Est/Lipase"/>
</dbReference>
<keyword evidence="3" id="KW-0443">Lipid metabolism</keyword>
<evidence type="ECO:0000256" key="1">
    <source>
        <dbReference type="ARBA" id="ARBA00008668"/>
    </source>
</evidence>
<dbReference type="SUPFAM" id="SSF52266">
    <property type="entry name" value="SGNH hydrolase"/>
    <property type="match status" value="1"/>
</dbReference>
<comment type="caution">
    <text evidence="5">The sequence shown here is derived from an EMBL/GenBank/DDBJ whole genome shotgun (WGS) entry which is preliminary data.</text>
</comment>
<feature type="signal peptide" evidence="4">
    <location>
        <begin position="1"/>
        <end position="22"/>
    </location>
</feature>
<name>A0ABU6SEN8_9FABA</name>
<dbReference type="PANTHER" id="PTHR45648:SF144">
    <property type="entry name" value="GDSL-LIKE LIPASE_ACYLHYDROLASE"/>
    <property type="match status" value="1"/>
</dbReference>
<dbReference type="InterPro" id="IPR035669">
    <property type="entry name" value="SGNH_plant_lipase-like"/>
</dbReference>
<dbReference type="Gene3D" id="3.40.50.1110">
    <property type="entry name" value="SGNH hydrolase"/>
    <property type="match status" value="1"/>
</dbReference>
<keyword evidence="6" id="KW-1185">Reference proteome</keyword>
<keyword evidence="3" id="KW-0442">Lipid degradation</keyword>
<organism evidence="5 6">
    <name type="scientific">Stylosanthes scabra</name>
    <dbReference type="NCBI Taxonomy" id="79078"/>
    <lineage>
        <taxon>Eukaryota</taxon>
        <taxon>Viridiplantae</taxon>
        <taxon>Streptophyta</taxon>
        <taxon>Embryophyta</taxon>
        <taxon>Tracheophyta</taxon>
        <taxon>Spermatophyta</taxon>
        <taxon>Magnoliopsida</taxon>
        <taxon>eudicotyledons</taxon>
        <taxon>Gunneridae</taxon>
        <taxon>Pentapetalae</taxon>
        <taxon>rosids</taxon>
        <taxon>fabids</taxon>
        <taxon>Fabales</taxon>
        <taxon>Fabaceae</taxon>
        <taxon>Papilionoideae</taxon>
        <taxon>50 kb inversion clade</taxon>
        <taxon>dalbergioids sensu lato</taxon>
        <taxon>Dalbergieae</taxon>
        <taxon>Pterocarpus clade</taxon>
        <taxon>Stylosanthes</taxon>
    </lineage>
</organism>
<evidence type="ECO:0000256" key="4">
    <source>
        <dbReference type="SAM" id="SignalP"/>
    </source>
</evidence>
<dbReference type="InterPro" id="IPR036514">
    <property type="entry name" value="SGNH_hydro_sf"/>
</dbReference>
<dbReference type="PANTHER" id="PTHR45648">
    <property type="entry name" value="GDSL LIPASE/ACYLHYDROLASE FAMILY PROTEIN (AFU_ORTHOLOGUE AFUA_4G14700)"/>
    <property type="match status" value="1"/>
</dbReference>
<keyword evidence="2" id="KW-0378">Hydrolase</keyword>
<dbReference type="EMBL" id="JASCZI010060625">
    <property type="protein sequence ID" value="MED6134726.1"/>
    <property type="molecule type" value="Genomic_DNA"/>
</dbReference>
<proteinExistence type="inferred from homology"/>
<evidence type="ECO:0000313" key="5">
    <source>
        <dbReference type="EMBL" id="MED6134726.1"/>
    </source>
</evidence>